<evidence type="ECO:0000256" key="1">
    <source>
        <dbReference type="SAM" id="Phobius"/>
    </source>
</evidence>
<reference evidence="2" key="1">
    <citation type="journal article" date="2005" name="Environ. Microbiol.">
        <title>Genetic and functional properties of uncultivated thermophilic crenarchaeotes from a subsurface gold mine as revealed by analysis of genome fragments.</title>
        <authorList>
            <person name="Nunoura T."/>
            <person name="Hirayama H."/>
            <person name="Takami H."/>
            <person name="Oida H."/>
            <person name="Nishi S."/>
            <person name="Shimamura S."/>
            <person name="Suzuki Y."/>
            <person name="Inagaki F."/>
            <person name="Takai K."/>
            <person name="Nealson K.H."/>
            <person name="Horikoshi K."/>
        </authorList>
    </citation>
    <scope>NUCLEOTIDE SEQUENCE</scope>
</reference>
<dbReference type="AlphaFoldDB" id="H5ST72"/>
<evidence type="ECO:0000313" key="2">
    <source>
        <dbReference type="EMBL" id="BAL59358.1"/>
    </source>
</evidence>
<feature type="transmembrane region" description="Helical" evidence="1">
    <location>
        <begin position="12"/>
        <end position="31"/>
    </location>
</feature>
<keyword evidence="1" id="KW-0472">Membrane</keyword>
<organism evidence="2">
    <name type="scientific">Acetithermum autotrophicum</name>
    <dbReference type="NCBI Taxonomy" id="1446466"/>
    <lineage>
        <taxon>Bacteria</taxon>
        <taxon>Candidatus Bipolaricaulota</taxon>
        <taxon>Candidatus Acetithermum</taxon>
    </lineage>
</organism>
<name>H5ST72_ACEAU</name>
<reference evidence="2" key="2">
    <citation type="journal article" date="2012" name="PLoS ONE">
        <title>A Deeply Branching Thermophilic Bacterium with an Ancient Acetyl-CoA Pathway Dominates a Subsurface Ecosystem.</title>
        <authorList>
            <person name="Takami H."/>
            <person name="Noguchi H."/>
            <person name="Takaki Y."/>
            <person name="Uchiyama I."/>
            <person name="Toyoda A."/>
            <person name="Nishi S."/>
            <person name="Chee G.-J."/>
            <person name="Arai W."/>
            <person name="Nunoura T."/>
            <person name="Itoh T."/>
            <person name="Hattori M."/>
            <person name="Takai K."/>
        </authorList>
    </citation>
    <scope>NUCLEOTIDE SEQUENCE</scope>
</reference>
<feature type="transmembrane region" description="Helical" evidence="1">
    <location>
        <begin position="37"/>
        <end position="56"/>
    </location>
</feature>
<accession>H5ST72</accession>
<keyword evidence="1" id="KW-1133">Transmembrane helix</keyword>
<dbReference type="EMBL" id="AP011802">
    <property type="protein sequence ID" value="BAL59358.1"/>
    <property type="molecule type" value="Genomic_DNA"/>
</dbReference>
<gene>
    <name evidence="2" type="ORF">HGMM_OP3C513</name>
</gene>
<keyword evidence="1" id="KW-0812">Transmembrane</keyword>
<proteinExistence type="predicted"/>
<sequence>MSPKQKEFYADKAVDLAHIIGGALVIGQIVAERFEPLIFAGGLLIFIGLYVWSYFLTKEA</sequence>
<protein>
    <submittedName>
        <fullName evidence="2">Uncharacterized protein</fullName>
    </submittedName>
</protein>